<keyword evidence="3 6" id="KW-0479">Metal-binding</keyword>
<evidence type="ECO:0000256" key="6">
    <source>
        <dbReference type="RuleBase" id="RU361277"/>
    </source>
</evidence>
<feature type="domain" description="Enoyl reductase (ER)" evidence="7">
    <location>
        <begin position="8"/>
        <end position="311"/>
    </location>
</feature>
<evidence type="ECO:0000313" key="8">
    <source>
        <dbReference type="EMBL" id="SOX56065.1"/>
    </source>
</evidence>
<keyword evidence="5" id="KW-0560">Oxidoreductase</keyword>
<proteinExistence type="inferred from homology"/>
<name>A0A2K4YH01_9MYCO</name>
<evidence type="ECO:0000256" key="1">
    <source>
        <dbReference type="ARBA" id="ARBA00001947"/>
    </source>
</evidence>
<dbReference type="SUPFAM" id="SSF51735">
    <property type="entry name" value="NAD(P)-binding Rossmann-fold domains"/>
    <property type="match status" value="1"/>
</dbReference>
<dbReference type="InterPro" id="IPR020843">
    <property type="entry name" value="ER"/>
</dbReference>
<dbReference type="InterPro" id="IPR036291">
    <property type="entry name" value="NAD(P)-bd_dom_sf"/>
</dbReference>
<dbReference type="Gene3D" id="3.90.180.10">
    <property type="entry name" value="Medium-chain alcohol dehydrogenases, catalytic domain"/>
    <property type="match status" value="2"/>
</dbReference>
<gene>
    <name evidence="8" type="ORF">MAAFP003_4761</name>
</gene>
<dbReference type="EMBL" id="FXEG02000005">
    <property type="protein sequence ID" value="SOX56065.1"/>
    <property type="molecule type" value="Genomic_DNA"/>
</dbReference>
<reference evidence="8" key="1">
    <citation type="submission" date="2018-01" db="EMBL/GenBank/DDBJ databases">
        <authorList>
            <consortium name="Urmite Genomes"/>
        </authorList>
    </citation>
    <scope>NUCLEOTIDE SEQUENCE [LARGE SCALE GENOMIC DNA]</scope>
    <source>
        <strain evidence="8">AFP003</strain>
    </source>
</reference>
<dbReference type="OrthoDB" id="3567264at2"/>
<comment type="caution">
    <text evidence="8">The sequence shown here is derived from an EMBL/GenBank/DDBJ whole genome shotgun (WGS) entry which is preliminary data.</text>
</comment>
<evidence type="ECO:0000256" key="2">
    <source>
        <dbReference type="ARBA" id="ARBA00008072"/>
    </source>
</evidence>
<comment type="cofactor">
    <cofactor evidence="1 6">
        <name>Zn(2+)</name>
        <dbReference type="ChEBI" id="CHEBI:29105"/>
    </cofactor>
</comment>
<dbReference type="Pfam" id="PF00107">
    <property type="entry name" value="ADH_zinc_N"/>
    <property type="match status" value="1"/>
</dbReference>
<dbReference type="PANTHER" id="PTHR43350:SF17">
    <property type="entry name" value="NAD-DEPENDENT ALCOHOL DEHYDROGENASE"/>
    <property type="match status" value="1"/>
</dbReference>
<dbReference type="CDD" id="cd08254">
    <property type="entry name" value="hydroxyacyl_CoA_DH"/>
    <property type="match status" value="1"/>
</dbReference>
<dbReference type="InterPro" id="IPR011032">
    <property type="entry name" value="GroES-like_sf"/>
</dbReference>
<dbReference type="InterPro" id="IPR013149">
    <property type="entry name" value="ADH-like_C"/>
</dbReference>
<dbReference type="PANTHER" id="PTHR43350">
    <property type="entry name" value="NAD-DEPENDENT ALCOHOL DEHYDROGENASE"/>
    <property type="match status" value="1"/>
</dbReference>
<dbReference type="Gene3D" id="3.40.50.720">
    <property type="entry name" value="NAD(P)-binding Rossmann-like Domain"/>
    <property type="match status" value="1"/>
</dbReference>
<dbReference type="GO" id="GO:0008270">
    <property type="term" value="F:zinc ion binding"/>
    <property type="evidence" value="ECO:0007669"/>
    <property type="project" value="InterPro"/>
</dbReference>
<dbReference type="SMART" id="SM00829">
    <property type="entry name" value="PKS_ER"/>
    <property type="match status" value="1"/>
</dbReference>
<dbReference type="InterPro" id="IPR013154">
    <property type="entry name" value="ADH-like_N"/>
</dbReference>
<evidence type="ECO:0000256" key="5">
    <source>
        <dbReference type="ARBA" id="ARBA00023002"/>
    </source>
</evidence>
<dbReference type="Proteomes" id="UP000236318">
    <property type="component" value="Unassembled WGS sequence"/>
</dbReference>
<protein>
    <submittedName>
        <fullName evidence="8">Alcohol dehydrogenase</fullName>
    </submittedName>
</protein>
<evidence type="ECO:0000256" key="3">
    <source>
        <dbReference type="ARBA" id="ARBA00022723"/>
    </source>
</evidence>
<keyword evidence="9" id="KW-1185">Reference proteome</keyword>
<evidence type="ECO:0000259" key="7">
    <source>
        <dbReference type="SMART" id="SM00829"/>
    </source>
</evidence>
<dbReference type="Pfam" id="PF08240">
    <property type="entry name" value="ADH_N"/>
    <property type="match status" value="1"/>
</dbReference>
<dbReference type="PROSITE" id="PS00059">
    <property type="entry name" value="ADH_ZINC"/>
    <property type="match status" value="1"/>
</dbReference>
<evidence type="ECO:0000256" key="4">
    <source>
        <dbReference type="ARBA" id="ARBA00022833"/>
    </source>
</evidence>
<dbReference type="AlphaFoldDB" id="A0A2K4YH01"/>
<dbReference type="InterPro" id="IPR002328">
    <property type="entry name" value="ADH_Zn_CS"/>
</dbReference>
<organism evidence="8 9">
    <name type="scientific">Mycobacterium ahvazicum</name>
    <dbReference type="NCBI Taxonomy" id="1964395"/>
    <lineage>
        <taxon>Bacteria</taxon>
        <taxon>Bacillati</taxon>
        <taxon>Actinomycetota</taxon>
        <taxon>Actinomycetes</taxon>
        <taxon>Mycobacteriales</taxon>
        <taxon>Mycobacteriaceae</taxon>
        <taxon>Mycobacterium</taxon>
        <taxon>Mycobacterium simiae complex</taxon>
    </lineage>
</organism>
<comment type="similarity">
    <text evidence="2 6">Belongs to the zinc-containing alcohol dehydrogenase family.</text>
</comment>
<accession>A0A2K4YH01</accession>
<dbReference type="GO" id="GO:0016491">
    <property type="term" value="F:oxidoreductase activity"/>
    <property type="evidence" value="ECO:0007669"/>
    <property type="project" value="UniProtKB-KW"/>
</dbReference>
<sequence>MKAWQLTAANEPLRLVELDDPCPGPGEVVIDVAAAGLCHSDVGFLDGTLTPLLPRLPMTLGHEVAGYVSEIGQDVKGFTIGDRVVVGGPEDFAPGWAVDGGFAEKCLTKASGLIKLPDTVAFDQAATATDAGQTAYGAIVAAGEVRPGDRVGIVGLGGLGLTGVQIAKLQGAEVHAAEPKHDVWDIAKTHGVTTVVDDVNELTPLNLDLIVDFAGFGTTTSGAVNAVRIGGRVVQVGLGQLEATISTASLVYKAVTLRGSRGGTDPRHLDAVLAQMASGDLRIPTNLVGFEEIPDAIERLKAGDVIGRFVAVPRTARPNT</sequence>
<dbReference type="SUPFAM" id="SSF50129">
    <property type="entry name" value="GroES-like"/>
    <property type="match status" value="1"/>
</dbReference>
<dbReference type="RefSeq" id="WP_096290138.1">
    <property type="nucleotide sequence ID" value="NZ_FXEG02000005.1"/>
</dbReference>
<evidence type="ECO:0000313" key="9">
    <source>
        <dbReference type="Proteomes" id="UP000236318"/>
    </source>
</evidence>
<keyword evidence="4 6" id="KW-0862">Zinc</keyword>